<dbReference type="PANTHER" id="PTHR21621">
    <property type="entry name" value="RIBOSOMAL PROTEIN S6 MODIFICATION PROTEIN"/>
    <property type="match status" value="1"/>
</dbReference>
<dbReference type="InterPro" id="IPR013651">
    <property type="entry name" value="ATP-grasp_RimK-type"/>
</dbReference>
<dbReference type="GO" id="GO:0005524">
    <property type="term" value="F:ATP binding"/>
    <property type="evidence" value="ECO:0007669"/>
    <property type="project" value="UniProtKB-UniRule"/>
</dbReference>
<dbReference type="GO" id="GO:0018169">
    <property type="term" value="F:ribosomal S6-glutamic acid ligase activity"/>
    <property type="evidence" value="ECO:0007669"/>
    <property type="project" value="TreeGrafter"/>
</dbReference>
<evidence type="ECO:0000259" key="2">
    <source>
        <dbReference type="PROSITE" id="PS50975"/>
    </source>
</evidence>
<name>A0A9D1PL26_9BACI</name>
<gene>
    <name evidence="3" type="ORF">H9895_02930</name>
</gene>
<dbReference type="GO" id="GO:0009432">
    <property type="term" value="P:SOS response"/>
    <property type="evidence" value="ECO:0007669"/>
    <property type="project" value="TreeGrafter"/>
</dbReference>
<dbReference type="GO" id="GO:0005737">
    <property type="term" value="C:cytoplasm"/>
    <property type="evidence" value="ECO:0007669"/>
    <property type="project" value="TreeGrafter"/>
</dbReference>
<dbReference type="Gene3D" id="3.30.470.20">
    <property type="entry name" value="ATP-grasp fold, B domain"/>
    <property type="match status" value="1"/>
</dbReference>
<comment type="caution">
    <text evidence="3">The sequence shown here is derived from an EMBL/GenBank/DDBJ whole genome shotgun (WGS) entry which is preliminary data.</text>
</comment>
<evidence type="ECO:0000313" key="3">
    <source>
        <dbReference type="EMBL" id="HIV74017.1"/>
    </source>
</evidence>
<keyword evidence="1" id="KW-0547">Nucleotide-binding</keyword>
<dbReference type="Gene3D" id="3.40.50.20">
    <property type="match status" value="1"/>
</dbReference>
<feature type="domain" description="ATP-grasp" evidence="2">
    <location>
        <begin position="102"/>
        <end position="277"/>
    </location>
</feature>
<organism evidence="3 4">
    <name type="scientific">Candidatus Pseudogracilibacillus intestinigallinarum</name>
    <dbReference type="NCBI Taxonomy" id="2838742"/>
    <lineage>
        <taxon>Bacteria</taxon>
        <taxon>Bacillati</taxon>
        <taxon>Bacillota</taxon>
        <taxon>Bacilli</taxon>
        <taxon>Bacillales</taxon>
        <taxon>Bacillaceae</taxon>
        <taxon>Pseudogracilibacillus</taxon>
    </lineage>
</organism>
<dbReference type="PROSITE" id="PS50975">
    <property type="entry name" value="ATP_GRASP"/>
    <property type="match status" value="1"/>
</dbReference>
<feature type="non-terminal residue" evidence="3">
    <location>
        <position position="277"/>
    </location>
</feature>
<evidence type="ECO:0000313" key="4">
    <source>
        <dbReference type="Proteomes" id="UP000823937"/>
    </source>
</evidence>
<dbReference type="InterPro" id="IPR011761">
    <property type="entry name" value="ATP-grasp"/>
</dbReference>
<dbReference type="PANTHER" id="PTHR21621:SF0">
    <property type="entry name" value="BETA-CITRYLGLUTAMATE SYNTHASE B-RELATED"/>
    <property type="match status" value="1"/>
</dbReference>
<dbReference type="GO" id="GO:0046872">
    <property type="term" value="F:metal ion binding"/>
    <property type="evidence" value="ECO:0007669"/>
    <property type="project" value="InterPro"/>
</dbReference>
<sequence>MIGWIIYNEQDANENKSYIEWFILEAKKQGIDLQLKLRHELVIGIENGKQTILYQNIKITKPHFVVIRTIEPFLQLYFEQLAIPVFNNYETAKICNDKATTYMEMNALQIPVVPSYFMHKAALPESIPFPFPFILKQTNGRGGKEVFFIHNEIDWEKAIEQCANHALVLQSANVVLGRDVRVFIIGKEIIAAVLRKNDADFRANFKLGGTAERFELNKRDQNMIMKIVERFDFGLVGIDFLIGTNGELFFNEIEDVVGSRILSETTDINLLQKYVHF</sequence>
<dbReference type="AlphaFoldDB" id="A0A9D1PL26"/>
<reference evidence="3" key="2">
    <citation type="submission" date="2021-04" db="EMBL/GenBank/DDBJ databases">
        <authorList>
            <person name="Gilroy R."/>
        </authorList>
    </citation>
    <scope>NUCLEOTIDE SEQUENCE</scope>
    <source>
        <strain evidence="3">CHK169-2315</strain>
    </source>
</reference>
<dbReference type="Proteomes" id="UP000823937">
    <property type="component" value="Unassembled WGS sequence"/>
</dbReference>
<dbReference type="EMBL" id="DXHX01000041">
    <property type="protein sequence ID" value="HIV74017.1"/>
    <property type="molecule type" value="Genomic_DNA"/>
</dbReference>
<dbReference type="Pfam" id="PF08443">
    <property type="entry name" value="RimK"/>
    <property type="match status" value="1"/>
</dbReference>
<dbReference type="SUPFAM" id="SSF56059">
    <property type="entry name" value="Glutathione synthetase ATP-binding domain-like"/>
    <property type="match status" value="1"/>
</dbReference>
<protein>
    <submittedName>
        <fullName evidence="3">ATP-grasp domain-containing protein</fullName>
    </submittedName>
</protein>
<accession>A0A9D1PL26</accession>
<proteinExistence type="predicted"/>
<reference evidence="3" key="1">
    <citation type="journal article" date="2021" name="PeerJ">
        <title>Extensive microbial diversity within the chicken gut microbiome revealed by metagenomics and culture.</title>
        <authorList>
            <person name="Gilroy R."/>
            <person name="Ravi A."/>
            <person name="Getino M."/>
            <person name="Pursley I."/>
            <person name="Horton D.L."/>
            <person name="Alikhan N.F."/>
            <person name="Baker D."/>
            <person name="Gharbi K."/>
            <person name="Hall N."/>
            <person name="Watson M."/>
            <person name="Adriaenssens E.M."/>
            <person name="Foster-Nyarko E."/>
            <person name="Jarju S."/>
            <person name="Secka A."/>
            <person name="Antonio M."/>
            <person name="Oren A."/>
            <person name="Chaudhuri R.R."/>
            <person name="La Ragione R."/>
            <person name="Hildebrand F."/>
            <person name="Pallen M.J."/>
        </authorList>
    </citation>
    <scope>NUCLEOTIDE SEQUENCE</scope>
    <source>
        <strain evidence="3">CHK169-2315</strain>
    </source>
</reference>
<evidence type="ECO:0000256" key="1">
    <source>
        <dbReference type="PROSITE-ProRule" id="PRU00409"/>
    </source>
</evidence>
<keyword evidence="1" id="KW-0067">ATP-binding</keyword>